<comment type="caution">
    <text evidence="4">The sequence shown here is derived from an EMBL/GenBank/DDBJ whole genome shotgun (WGS) entry which is preliminary data.</text>
</comment>
<dbReference type="GO" id="GO:0016798">
    <property type="term" value="F:hydrolase activity, acting on glycosyl bonds"/>
    <property type="evidence" value="ECO:0007669"/>
    <property type="project" value="UniProtKB-KW"/>
</dbReference>
<dbReference type="GO" id="GO:0005975">
    <property type="term" value="P:carbohydrate metabolic process"/>
    <property type="evidence" value="ECO:0007669"/>
    <property type="project" value="InterPro"/>
</dbReference>
<dbReference type="InterPro" id="IPR017853">
    <property type="entry name" value="GH"/>
</dbReference>
<dbReference type="Proteomes" id="UP000262969">
    <property type="component" value="Unassembled WGS sequence"/>
</dbReference>
<keyword evidence="1" id="KW-0378">Hydrolase</keyword>
<feature type="domain" description="Glycosyl hydrolase family 13 catalytic" evidence="3">
    <location>
        <begin position="1"/>
        <end position="321"/>
    </location>
</feature>
<dbReference type="SMART" id="SM00642">
    <property type="entry name" value="Aamy"/>
    <property type="match status" value="1"/>
</dbReference>
<dbReference type="InterPro" id="IPR006047">
    <property type="entry name" value="GH13_cat_dom"/>
</dbReference>
<evidence type="ECO:0000256" key="1">
    <source>
        <dbReference type="ARBA" id="ARBA00022801"/>
    </source>
</evidence>
<dbReference type="PANTHER" id="PTHR10357">
    <property type="entry name" value="ALPHA-AMYLASE FAMILY MEMBER"/>
    <property type="match status" value="1"/>
</dbReference>
<dbReference type="Gene3D" id="3.90.400.10">
    <property type="entry name" value="Oligo-1,6-glucosidase, Domain 2"/>
    <property type="match status" value="1"/>
</dbReference>
<gene>
    <name evidence="4" type="ORF">DHW61_00060</name>
</gene>
<dbReference type="InterPro" id="IPR045857">
    <property type="entry name" value="O16G_dom_2"/>
</dbReference>
<dbReference type="SUPFAM" id="SSF51445">
    <property type="entry name" value="(Trans)glycosidases"/>
    <property type="match status" value="1"/>
</dbReference>
<sequence>KGIITKLDYIKDLGANTIYLTPIFLSKSNHKYDTIDYKEIDPQFGNNEDLKELVTNAHKKGVRIVLDAVFNHCSNKMMQFQDVVKKGKESEYYNWFYIHGDTVTTEPCNYECFGACDYMPKLNTSNEEVRKFLIDIACYYIKEFDIDGWRLDVSDEISHDFWRLFRKEIKKIKEDCVIIGENWHDAYPFLMGDQFDSIMNYSFTKACLDYFAFEKLHTQNFVYKLNEILMRNKQAVNEMMLNLLDSHDTHRFFTEIKKDKDKLMAAIAIATCYLGAPCIYYGTEICMEGGYDPDSRRTFDWEETNWDSTVISTIRKVLSLKKEPSLQEGEIKLEAIGEVFSLERYLENESITLLYNAGCCDEVLDSLNQISEKECKIVVENGFQNDVLRKGGFIILKKTIS</sequence>
<proteinExistence type="predicted"/>
<dbReference type="EMBL" id="DPVV01000003">
    <property type="protein sequence ID" value="HCL00814.1"/>
    <property type="molecule type" value="Genomic_DNA"/>
</dbReference>
<evidence type="ECO:0000313" key="5">
    <source>
        <dbReference type="Proteomes" id="UP000262969"/>
    </source>
</evidence>
<reference evidence="4 5" key="1">
    <citation type="journal article" date="2018" name="Nat. Biotechnol.">
        <title>A standardized bacterial taxonomy based on genome phylogeny substantially revises the tree of life.</title>
        <authorList>
            <person name="Parks D.H."/>
            <person name="Chuvochina M."/>
            <person name="Waite D.W."/>
            <person name="Rinke C."/>
            <person name="Skarshewski A."/>
            <person name="Chaumeil P.A."/>
            <person name="Hugenholtz P."/>
        </authorList>
    </citation>
    <scope>NUCLEOTIDE SEQUENCE [LARGE SCALE GENOMIC DNA]</scope>
    <source>
        <strain evidence="4">UBA11728</strain>
    </source>
</reference>
<dbReference type="Gene3D" id="3.20.20.80">
    <property type="entry name" value="Glycosidases"/>
    <property type="match status" value="1"/>
</dbReference>
<keyword evidence="2 4" id="KW-0326">Glycosidase</keyword>
<protein>
    <submittedName>
        <fullName evidence="4">Alpha-glycosidase</fullName>
    </submittedName>
</protein>
<dbReference type="CDD" id="cd11338">
    <property type="entry name" value="AmyAc_CMD"/>
    <property type="match status" value="1"/>
</dbReference>
<organism evidence="4 5">
    <name type="scientific">Lachnoclostridium phytofermentans</name>
    <dbReference type="NCBI Taxonomy" id="66219"/>
    <lineage>
        <taxon>Bacteria</taxon>
        <taxon>Bacillati</taxon>
        <taxon>Bacillota</taxon>
        <taxon>Clostridia</taxon>
        <taxon>Lachnospirales</taxon>
        <taxon>Lachnospiraceae</taxon>
    </lineage>
</organism>
<feature type="non-terminal residue" evidence="4">
    <location>
        <position position="1"/>
    </location>
</feature>
<dbReference type="PANTHER" id="PTHR10357:SF210">
    <property type="entry name" value="MALTODEXTRIN GLUCOSIDASE"/>
    <property type="match status" value="1"/>
</dbReference>
<evidence type="ECO:0000256" key="2">
    <source>
        <dbReference type="ARBA" id="ARBA00023295"/>
    </source>
</evidence>
<dbReference type="AlphaFoldDB" id="A0A3D2X1P2"/>
<evidence type="ECO:0000313" key="4">
    <source>
        <dbReference type="EMBL" id="HCL00814.1"/>
    </source>
</evidence>
<accession>A0A3D2X1P2</accession>
<dbReference type="Pfam" id="PF00128">
    <property type="entry name" value="Alpha-amylase"/>
    <property type="match status" value="1"/>
</dbReference>
<name>A0A3D2X1P2_9FIRM</name>
<evidence type="ECO:0000259" key="3">
    <source>
        <dbReference type="SMART" id="SM00642"/>
    </source>
</evidence>